<dbReference type="EMBL" id="CP042909">
    <property type="protein sequence ID" value="QJA05351.1"/>
    <property type="molecule type" value="Genomic_DNA"/>
</dbReference>
<dbReference type="Gene3D" id="2.40.50.100">
    <property type="match status" value="1"/>
</dbReference>
<dbReference type="AlphaFoldDB" id="A0A6H1WQ83"/>
<evidence type="ECO:0000256" key="4">
    <source>
        <dbReference type="SAM" id="Coils"/>
    </source>
</evidence>
<dbReference type="Proteomes" id="UP000501253">
    <property type="component" value="Chromosome"/>
</dbReference>
<feature type="coiled-coil region" evidence="4">
    <location>
        <begin position="107"/>
        <end position="185"/>
    </location>
</feature>
<gene>
    <name evidence="7" type="ORF">FVE67_00460</name>
</gene>
<organism evidence="7 8">
    <name type="scientific">Thermosulfurimonas marina</name>
    <dbReference type="NCBI Taxonomy" id="2047767"/>
    <lineage>
        <taxon>Bacteria</taxon>
        <taxon>Pseudomonadati</taxon>
        <taxon>Thermodesulfobacteriota</taxon>
        <taxon>Thermodesulfobacteria</taxon>
        <taxon>Thermodesulfobacteriales</taxon>
        <taxon>Thermodesulfobacteriaceae</taxon>
        <taxon>Thermosulfurimonas</taxon>
    </lineage>
</organism>
<keyword evidence="8" id="KW-1185">Reference proteome</keyword>
<keyword evidence="3" id="KW-0813">Transport</keyword>
<evidence type="ECO:0000313" key="8">
    <source>
        <dbReference type="Proteomes" id="UP000501253"/>
    </source>
</evidence>
<evidence type="ECO:0000256" key="1">
    <source>
        <dbReference type="ARBA" id="ARBA00004196"/>
    </source>
</evidence>
<dbReference type="InterPro" id="IPR058627">
    <property type="entry name" value="MdtA-like_C"/>
</dbReference>
<proteinExistence type="inferred from homology"/>
<dbReference type="SUPFAM" id="SSF111369">
    <property type="entry name" value="HlyD-like secretion proteins"/>
    <property type="match status" value="1"/>
</dbReference>
<dbReference type="KEGG" id="tmai:FVE67_00460"/>
<comment type="subcellular location">
    <subcellularLocation>
        <location evidence="1">Cell envelope</location>
    </subcellularLocation>
</comment>
<dbReference type="Gene3D" id="2.40.420.20">
    <property type="match status" value="1"/>
</dbReference>
<dbReference type="GO" id="GO:1990281">
    <property type="term" value="C:efflux pump complex"/>
    <property type="evidence" value="ECO:0007669"/>
    <property type="project" value="TreeGrafter"/>
</dbReference>
<dbReference type="GO" id="GO:0015562">
    <property type="term" value="F:efflux transmembrane transporter activity"/>
    <property type="evidence" value="ECO:0007669"/>
    <property type="project" value="TreeGrafter"/>
</dbReference>
<reference evidence="7 8" key="1">
    <citation type="submission" date="2019-08" db="EMBL/GenBank/DDBJ databases">
        <title>Complete genome sequence of Thermosulfurimonas marina SU872T, an anaerobic thermophilic chemolithoautotrophic bacterium isolated from a shallow marine hydrothermal vent.</title>
        <authorList>
            <person name="Allioux M."/>
            <person name="Jebbar M."/>
            <person name="Slobodkina G."/>
            <person name="Slobodkin A."/>
            <person name="Moalic Y."/>
            <person name="Frolova A."/>
            <person name="Shao Z."/>
            <person name="Alain K."/>
        </authorList>
    </citation>
    <scope>NUCLEOTIDE SEQUENCE [LARGE SCALE GENOMIC DNA]</scope>
    <source>
        <strain evidence="7 8">SU872</strain>
    </source>
</reference>
<evidence type="ECO:0000313" key="7">
    <source>
        <dbReference type="EMBL" id="QJA05351.1"/>
    </source>
</evidence>
<evidence type="ECO:0000256" key="3">
    <source>
        <dbReference type="ARBA" id="ARBA00022448"/>
    </source>
</evidence>
<dbReference type="Gene3D" id="2.40.30.170">
    <property type="match status" value="1"/>
</dbReference>
<feature type="domain" description="Multidrug resistance protein MdtA-like C-terminal permuted SH3" evidence="6">
    <location>
        <begin position="315"/>
        <end position="366"/>
    </location>
</feature>
<comment type="similarity">
    <text evidence="2">Belongs to the membrane fusion protein (MFP) (TC 8.A.1) family.</text>
</comment>
<evidence type="ECO:0000256" key="2">
    <source>
        <dbReference type="ARBA" id="ARBA00009477"/>
    </source>
</evidence>
<dbReference type="PANTHER" id="PTHR30469">
    <property type="entry name" value="MULTIDRUG RESISTANCE PROTEIN MDTA"/>
    <property type="match status" value="1"/>
</dbReference>
<dbReference type="Pfam" id="PF25917">
    <property type="entry name" value="BSH_RND"/>
    <property type="match status" value="1"/>
</dbReference>
<evidence type="ECO:0000259" key="5">
    <source>
        <dbReference type="Pfam" id="PF25917"/>
    </source>
</evidence>
<evidence type="ECO:0000259" key="6">
    <source>
        <dbReference type="Pfam" id="PF25967"/>
    </source>
</evidence>
<sequence>MKKVWRQALAALLVLILGIGLSWYLIHTRKRPPERPQRRPALVVRTMVAKPQPYTYTVETTGEVVASRVAELAAEVSGKVLWVSPRLLPGRVVRAGEILVRLDPTDYQAAVARAEAELREAERALAELSAEAQRARAEWESLHPQVPPPPLAVKEPELSAARARVSAARKNLQKARADLHRTEIRAPFAGRVLSVSVERGSYLVPGRAVATLYPLEGLEVYAPVADHFLPYLRVPGFNTRGPGSRAAVLWEAGKKVYRYPAQIARLGGKVEEKTRLIPLYLRFTKPPSPPLLPGVFVTIHLWGRTYPSAFRLPAVALHRSRGQTFVWVVEKGRLSRRPVKVLQETEKEVVILGGLSGGEHVVIQRLLGALPGTLVTERP</sequence>
<protein>
    <submittedName>
        <fullName evidence="7">Efflux RND transporter periplasmic adaptor subunit</fullName>
    </submittedName>
</protein>
<keyword evidence="4" id="KW-0175">Coiled coil</keyword>
<dbReference type="Pfam" id="PF25967">
    <property type="entry name" value="RND-MFP_C"/>
    <property type="match status" value="1"/>
</dbReference>
<dbReference type="PANTHER" id="PTHR30469:SF15">
    <property type="entry name" value="HLYD FAMILY OF SECRETION PROTEINS"/>
    <property type="match status" value="1"/>
</dbReference>
<dbReference type="InterPro" id="IPR058625">
    <property type="entry name" value="MdtA-like_BSH"/>
</dbReference>
<dbReference type="Gene3D" id="1.10.287.470">
    <property type="entry name" value="Helix hairpin bin"/>
    <property type="match status" value="1"/>
</dbReference>
<dbReference type="InterPro" id="IPR006143">
    <property type="entry name" value="RND_pump_MFP"/>
</dbReference>
<dbReference type="RefSeq" id="WP_168718717.1">
    <property type="nucleotide sequence ID" value="NZ_CP042909.1"/>
</dbReference>
<dbReference type="NCBIfam" id="TIGR01730">
    <property type="entry name" value="RND_mfp"/>
    <property type="match status" value="1"/>
</dbReference>
<accession>A0A6H1WQ83</accession>
<name>A0A6H1WQ83_9BACT</name>
<feature type="domain" description="Multidrug resistance protein MdtA-like barrel-sandwich hybrid" evidence="5">
    <location>
        <begin position="68"/>
        <end position="208"/>
    </location>
</feature>